<gene>
    <name evidence="12" type="primary">Gpr149</name>
    <name evidence="12" type="ORF">CRYUND_R03288</name>
</gene>
<feature type="non-terminal residue" evidence="12">
    <location>
        <position position="703"/>
    </location>
</feature>
<dbReference type="PANTHER" id="PTHR24229:SF32">
    <property type="entry name" value="G-PROTEIN COUPLED RECEPTOR 149-RELATED"/>
    <property type="match status" value="1"/>
</dbReference>
<evidence type="ECO:0000256" key="9">
    <source>
        <dbReference type="SAM" id="MobiDB-lite"/>
    </source>
</evidence>
<evidence type="ECO:0000256" key="7">
    <source>
        <dbReference type="ARBA" id="ARBA00023170"/>
    </source>
</evidence>
<feature type="transmembrane region" description="Helical" evidence="10">
    <location>
        <begin position="110"/>
        <end position="130"/>
    </location>
</feature>
<keyword evidence="3 10" id="KW-0812">Transmembrane</keyword>
<evidence type="ECO:0000256" key="8">
    <source>
        <dbReference type="ARBA" id="ARBA00023224"/>
    </source>
</evidence>
<feature type="transmembrane region" description="Helical" evidence="10">
    <location>
        <begin position="34"/>
        <end position="59"/>
    </location>
</feature>
<feature type="non-terminal residue" evidence="12">
    <location>
        <position position="1"/>
    </location>
</feature>
<evidence type="ECO:0000256" key="10">
    <source>
        <dbReference type="SAM" id="Phobius"/>
    </source>
</evidence>
<dbReference type="InterPro" id="IPR017452">
    <property type="entry name" value="GPCR_Rhodpsn_7TM"/>
</dbReference>
<dbReference type="GO" id="GO:0005886">
    <property type="term" value="C:plasma membrane"/>
    <property type="evidence" value="ECO:0007669"/>
    <property type="project" value="UniProtKB-SubCell"/>
</dbReference>
<keyword evidence="4 10" id="KW-1133">Transmembrane helix</keyword>
<keyword evidence="2" id="KW-1003">Cell membrane</keyword>
<evidence type="ECO:0000256" key="1">
    <source>
        <dbReference type="ARBA" id="ARBA00004651"/>
    </source>
</evidence>
<evidence type="ECO:0000256" key="2">
    <source>
        <dbReference type="ARBA" id="ARBA00022475"/>
    </source>
</evidence>
<name>A0A7K4L5D2_9AVES</name>
<feature type="transmembrane region" description="Helical" evidence="10">
    <location>
        <begin position="66"/>
        <end position="90"/>
    </location>
</feature>
<dbReference type="Proteomes" id="UP000534426">
    <property type="component" value="Unassembled WGS sequence"/>
</dbReference>
<evidence type="ECO:0000313" key="12">
    <source>
        <dbReference type="EMBL" id="NWI99599.1"/>
    </source>
</evidence>
<keyword evidence="7" id="KW-0675">Receptor</keyword>
<dbReference type="GO" id="GO:0004930">
    <property type="term" value="F:G protein-coupled receptor activity"/>
    <property type="evidence" value="ECO:0007669"/>
    <property type="project" value="UniProtKB-KW"/>
</dbReference>
<feature type="transmembrane region" description="Helical" evidence="10">
    <location>
        <begin position="300"/>
        <end position="322"/>
    </location>
</feature>
<keyword evidence="13" id="KW-1185">Reference proteome</keyword>
<feature type="region of interest" description="Disordered" evidence="9">
    <location>
        <begin position="429"/>
        <end position="455"/>
    </location>
</feature>
<dbReference type="PANTHER" id="PTHR24229">
    <property type="entry name" value="NEUROPEPTIDES RECEPTOR"/>
    <property type="match status" value="1"/>
</dbReference>
<keyword evidence="5" id="KW-0297">G-protein coupled receptor</keyword>
<dbReference type="PROSITE" id="PS50262">
    <property type="entry name" value="G_PROTEIN_RECEP_F1_2"/>
    <property type="match status" value="1"/>
</dbReference>
<sequence length="703" mass="77151">MSVMPGNLSLNGTSFFTENHGVMDKPSEQRTLNVLLFCLTFVITFAALLGSVYSLVFLLKMQNKSTVALIVTSLSVDDLISIVPVIIFMFSQWSNDALPQPLCTASALIYLFQGISSNLKASLIVSYNFYAVNRTVTMSRSTSRRPVSMTWAVLTAWIVSLLICILPLCGWGSYLPTSWGCFLDCSSSYVLFLFTVYSLCFCLLTVLSVPLTYQLLCSDEQQQLYIDYQEISRGYVSPATPAGCSAVTPSLSPEDPVDKTLQHLEQAGARPGAAGPAPHGRGCPLSRSCAVAFAQKRFSLILALTKAVLWLPMMIQMVVQHIVGFQNLSFETLSFVLTLLAATVTPLFVLSEHWIHLPCGCIINCRRNVYAVSSEELKTKRRGFEFSLSFQQGYGIYKISQENHPIAAGAKSLSCHNLVSPDCSAGGDPLAAGETVPGAAAPTSSTPDPGTDGHRDRLLPDDVAALRGGEAGSFDKAAFFEGPERRLSHEESHKPELTDWEWCRSKSERTPRQRSGGALAIPLCAFQGTVSLQAPTGKTLSLSTYEVSTDGQKITPTSKKIEVYRSKSVGHEPNPEKSPNTFADTSVKIHLEVLEICDNEEALDTVSIISNISQSSTQVRSPSLRYSRKENRFVSCDLGETASYSLFIPSNNPDSDINISIPDTVEAHRQNSKKQHMERDGYQEEIQMLNKAYRKREEEGSNN</sequence>
<evidence type="ECO:0000259" key="11">
    <source>
        <dbReference type="PROSITE" id="PS50262"/>
    </source>
</evidence>
<evidence type="ECO:0000256" key="3">
    <source>
        <dbReference type="ARBA" id="ARBA00022692"/>
    </source>
</evidence>
<dbReference type="AlphaFoldDB" id="A0A7K4L5D2"/>
<evidence type="ECO:0000256" key="4">
    <source>
        <dbReference type="ARBA" id="ARBA00022989"/>
    </source>
</evidence>
<dbReference type="EMBL" id="VWPW01003263">
    <property type="protein sequence ID" value="NWI99599.1"/>
    <property type="molecule type" value="Genomic_DNA"/>
</dbReference>
<reference evidence="12 13" key="1">
    <citation type="submission" date="2019-09" db="EMBL/GenBank/DDBJ databases">
        <title>Bird 10,000 Genomes (B10K) Project - Family phase.</title>
        <authorList>
            <person name="Zhang G."/>
        </authorList>
    </citation>
    <scope>NUCLEOTIDE SEQUENCE [LARGE SCALE GENOMIC DNA]</scope>
    <source>
        <strain evidence="12">B10K-MSB-37135</strain>
        <tissue evidence="12">Heart</tissue>
    </source>
</reference>
<keyword evidence="6 10" id="KW-0472">Membrane</keyword>
<evidence type="ECO:0000313" key="13">
    <source>
        <dbReference type="Proteomes" id="UP000534426"/>
    </source>
</evidence>
<feature type="transmembrane region" description="Helical" evidence="10">
    <location>
        <begin position="189"/>
        <end position="213"/>
    </location>
</feature>
<dbReference type="GO" id="GO:0042923">
    <property type="term" value="F:neuropeptide binding"/>
    <property type="evidence" value="ECO:0007669"/>
    <property type="project" value="TreeGrafter"/>
</dbReference>
<protein>
    <submittedName>
        <fullName evidence="12">GP149 protein</fullName>
    </submittedName>
</protein>
<evidence type="ECO:0000256" key="6">
    <source>
        <dbReference type="ARBA" id="ARBA00023136"/>
    </source>
</evidence>
<feature type="domain" description="G-protein coupled receptors family 1 profile" evidence="11">
    <location>
        <begin position="50"/>
        <end position="349"/>
    </location>
</feature>
<comment type="subcellular location">
    <subcellularLocation>
        <location evidence="1">Cell membrane</location>
        <topology evidence="1">Multi-pass membrane protein</topology>
    </subcellularLocation>
</comment>
<organism evidence="12 13">
    <name type="scientific">Crypturellus undulatus</name>
    <dbReference type="NCBI Taxonomy" id="48396"/>
    <lineage>
        <taxon>Eukaryota</taxon>
        <taxon>Metazoa</taxon>
        <taxon>Chordata</taxon>
        <taxon>Craniata</taxon>
        <taxon>Vertebrata</taxon>
        <taxon>Euteleostomi</taxon>
        <taxon>Archelosauria</taxon>
        <taxon>Archosauria</taxon>
        <taxon>Dinosauria</taxon>
        <taxon>Saurischia</taxon>
        <taxon>Theropoda</taxon>
        <taxon>Coelurosauria</taxon>
        <taxon>Aves</taxon>
        <taxon>Palaeognathae</taxon>
        <taxon>Tinamiformes</taxon>
        <taxon>Tinamidae</taxon>
        <taxon>Crypturellus</taxon>
    </lineage>
</organism>
<accession>A0A7K4L5D2</accession>
<dbReference type="CDD" id="cd15011">
    <property type="entry name" value="7tmA_GPR149"/>
    <property type="match status" value="1"/>
</dbReference>
<proteinExistence type="predicted"/>
<evidence type="ECO:0000256" key="5">
    <source>
        <dbReference type="ARBA" id="ARBA00023040"/>
    </source>
</evidence>
<comment type="caution">
    <text evidence="12">The sequence shown here is derived from an EMBL/GenBank/DDBJ whole genome shotgun (WGS) entry which is preliminary data.</text>
</comment>
<feature type="transmembrane region" description="Helical" evidence="10">
    <location>
        <begin position="151"/>
        <end position="174"/>
    </location>
</feature>
<feature type="transmembrane region" description="Helical" evidence="10">
    <location>
        <begin position="328"/>
        <end position="350"/>
    </location>
</feature>
<keyword evidence="8" id="KW-0807">Transducer</keyword>
<dbReference type="SUPFAM" id="SSF81321">
    <property type="entry name" value="Family A G protein-coupled receptor-like"/>
    <property type="match status" value="1"/>
</dbReference>
<dbReference type="Gene3D" id="1.20.1070.10">
    <property type="entry name" value="Rhodopsin 7-helix transmembrane proteins"/>
    <property type="match status" value="1"/>
</dbReference>
<dbReference type="GO" id="GO:0043005">
    <property type="term" value="C:neuron projection"/>
    <property type="evidence" value="ECO:0007669"/>
    <property type="project" value="TreeGrafter"/>
</dbReference>
<dbReference type="GO" id="GO:0007218">
    <property type="term" value="P:neuropeptide signaling pathway"/>
    <property type="evidence" value="ECO:0007669"/>
    <property type="project" value="TreeGrafter"/>
</dbReference>